<name>A0AA87ZQC4_FICCA</name>
<organism evidence="3 4">
    <name type="scientific">Ficus carica</name>
    <name type="common">Common fig</name>
    <dbReference type="NCBI Taxonomy" id="3494"/>
    <lineage>
        <taxon>Eukaryota</taxon>
        <taxon>Viridiplantae</taxon>
        <taxon>Streptophyta</taxon>
        <taxon>Embryophyta</taxon>
        <taxon>Tracheophyta</taxon>
        <taxon>Spermatophyta</taxon>
        <taxon>Magnoliopsida</taxon>
        <taxon>eudicotyledons</taxon>
        <taxon>Gunneridae</taxon>
        <taxon>Pentapetalae</taxon>
        <taxon>rosids</taxon>
        <taxon>fabids</taxon>
        <taxon>Rosales</taxon>
        <taxon>Moraceae</taxon>
        <taxon>Ficeae</taxon>
        <taxon>Ficus</taxon>
    </lineage>
</organism>
<evidence type="ECO:0000256" key="2">
    <source>
        <dbReference type="SAM" id="SignalP"/>
    </source>
</evidence>
<gene>
    <name evidence="3" type="ORF">TIFTF001_007074</name>
</gene>
<reference evidence="3" key="1">
    <citation type="submission" date="2023-07" db="EMBL/GenBank/DDBJ databases">
        <title>draft genome sequence of fig (Ficus carica).</title>
        <authorList>
            <person name="Takahashi T."/>
            <person name="Nishimura K."/>
        </authorList>
    </citation>
    <scope>NUCLEOTIDE SEQUENCE</scope>
</reference>
<comment type="caution">
    <text evidence="3">The sequence shown here is derived from an EMBL/GenBank/DDBJ whole genome shotgun (WGS) entry which is preliminary data.</text>
</comment>
<keyword evidence="2" id="KW-0732">Signal</keyword>
<protein>
    <submittedName>
        <fullName evidence="3">Uncharacterized protein</fullName>
    </submittedName>
</protein>
<dbReference type="EMBL" id="BTGU01000007">
    <property type="protein sequence ID" value="GMN37759.1"/>
    <property type="molecule type" value="Genomic_DNA"/>
</dbReference>
<accession>A0AA87ZQC4</accession>
<keyword evidence="4" id="KW-1185">Reference proteome</keyword>
<evidence type="ECO:0000256" key="1">
    <source>
        <dbReference type="SAM" id="MobiDB-lite"/>
    </source>
</evidence>
<feature type="compositionally biased region" description="Basic and acidic residues" evidence="1">
    <location>
        <begin position="74"/>
        <end position="89"/>
    </location>
</feature>
<feature type="region of interest" description="Disordered" evidence="1">
    <location>
        <begin position="53"/>
        <end position="100"/>
    </location>
</feature>
<proteinExistence type="predicted"/>
<dbReference type="Proteomes" id="UP001187192">
    <property type="component" value="Unassembled WGS sequence"/>
</dbReference>
<dbReference type="Gramene" id="FCD_00009576-RA">
    <property type="protein sequence ID" value="FCD_00009576-RA:cds"/>
    <property type="gene ID" value="FCD_00009576"/>
</dbReference>
<evidence type="ECO:0000313" key="3">
    <source>
        <dbReference type="EMBL" id="GMN37759.1"/>
    </source>
</evidence>
<sequence>MARGLSSVSFSLIVVHLLLSLMIIDDFSPTAEARPLKSSRSNKDYFLFKENGGTVSKSEKSTTSSTTSVPGPDGKPHRLQIDRTLKWEKNSGPAPGEGHK</sequence>
<feature type="signal peptide" evidence="2">
    <location>
        <begin position="1"/>
        <end position="33"/>
    </location>
</feature>
<evidence type="ECO:0000313" key="4">
    <source>
        <dbReference type="Proteomes" id="UP001187192"/>
    </source>
</evidence>
<feature type="chain" id="PRO_5041692428" evidence="2">
    <location>
        <begin position="34"/>
        <end position="100"/>
    </location>
</feature>
<dbReference type="AlphaFoldDB" id="A0AA87ZQC4"/>